<dbReference type="Gene3D" id="3.40.50.300">
    <property type="entry name" value="P-loop containing nucleotide triphosphate hydrolases"/>
    <property type="match status" value="1"/>
</dbReference>
<dbReference type="SUPFAM" id="SSF52980">
    <property type="entry name" value="Restriction endonuclease-like"/>
    <property type="match status" value="1"/>
</dbReference>
<name>A0A1W1BP89_9ZZZZ</name>
<evidence type="ECO:0000313" key="2">
    <source>
        <dbReference type="EMBL" id="SFV55285.1"/>
    </source>
</evidence>
<dbReference type="SUPFAM" id="SSF52540">
    <property type="entry name" value="P-loop containing nucleoside triphosphate hydrolases"/>
    <property type="match status" value="1"/>
</dbReference>
<dbReference type="Gene3D" id="3.90.320.10">
    <property type="match status" value="1"/>
</dbReference>
<proteinExistence type="predicted"/>
<accession>A0A1W1BP89</accession>
<dbReference type="Pfam" id="PF12705">
    <property type="entry name" value="PDDEXK_1"/>
    <property type="match status" value="1"/>
</dbReference>
<dbReference type="InterPro" id="IPR027417">
    <property type="entry name" value="P-loop_NTPase"/>
</dbReference>
<dbReference type="InterPro" id="IPR038726">
    <property type="entry name" value="PDDEXK_AddAB-type"/>
</dbReference>
<evidence type="ECO:0000259" key="1">
    <source>
        <dbReference type="Pfam" id="PF12705"/>
    </source>
</evidence>
<gene>
    <name evidence="2" type="ORF">MNB_SM-4-1495</name>
</gene>
<sequence length="781" mass="91122">MDERTLVLPSARAIRDEQQQLSQESLFLPNYITMSDFIAKLCIVNGYQFIDEDSRVLLLLEASNFEGFSSLQIERNFFTFTKNSSYIFKFFEEISAELYDINELASADLYAEYEEHITILIELYKRYEKVCNERKYLDRIFLPKLYEFNTAYAKSHEGITLKLSGHLTNFELELLQKYAEYAEVTIDFTTSAFNHKMQTRFEDLGFTLEADYEYLLSLNAKEILSKTKVIKNENVGCESFGEALLQVAFVKKKIYEFVQKGYKPENIAVILPDESRASMLKIFDEKCNFNFAMGEPFITSGIYITLNASIKRLDLDSQENSARLTRVGNELCTKLSSIYYKSLSEVNFIVFLSELSEFISDKKELKIFNEELYSFEKIISFMQEMNVKSLLSLFMQRLAGRTLDDVRGGKVTVMGVLETRNVNFDAVVIMDFDDKNVPKRSDKDMFLNTSVRENANLPTMSDRENLQKHYYEMLINSSKEVALSFVNSSESNGSRFLKQLNIKDENLHEEFDYANILFKREKKVALEPVKIALDYSFKDIKLSATRLKTYLSCKRKYYHKYIQKLNGHDIPQDVPQEYEIGNVVHLALKELYSKKSSYTDARELQKDLEKELDIQCGKSELDKYLISLQKKRLQKFYVQEIQRFVDGFEVHSCEESFSVEYAGMTLIGQIDRVDKRDNEIEVLDYKTGSYKLYSKNNFTEATDFQLEFYYLLTQALGDVTSCAFYDLKEIEIVPEAFLSEKLEILQSHIKDLLQVEYIDFVLCEDELQCRYCDYAVMCGRD</sequence>
<feature type="domain" description="PD-(D/E)XK endonuclease-like" evidence="1">
    <location>
        <begin position="542"/>
        <end position="778"/>
    </location>
</feature>
<dbReference type="InterPro" id="IPR011604">
    <property type="entry name" value="PDDEXK-like_dom_sf"/>
</dbReference>
<dbReference type="InterPro" id="IPR011335">
    <property type="entry name" value="Restrct_endonuc-II-like"/>
</dbReference>
<protein>
    <recommendedName>
        <fullName evidence="1">PD-(D/E)XK endonuclease-like domain-containing protein</fullName>
    </recommendedName>
</protein>
<organism evidence="2">
    <name type="scientific">hydrothermal vent metagenome</name>
    <dbReference type="NCBI Taxonomy" id="652676"/>
    <lineage>
        <taxon>unclassified sequences</taxon>
        <taxon>metagenomes</taxon>
        <taxon>ecological metagenomes</taxon>
    </lineage>
</organism>
<dbReference type="AlphaFoldDB" id="A0A1W1BP89"/>
<dbReference type="EMBL" id="FPHF01000029">
    <property type="protein sequence ID" value="SFV55285.1"/>
    <property type="molecule type" value="Genomic_DNA"/>
</dbReference>
<reference evidence="2" key="1">
    <citation type="submission" date="2016-10" db="EMBL/GenBank/DDBJ databases">
        <authorList>
            <person name="de Groot N.N."/>
        </authorList>
    </citation>
    <scope>NUCLEOTIDE SEQUENCE</scope>
</reference>